<protein>
    <recommendedName>
        <fullName evidence="3">DUF2848 domain-containing protein</fullName>
    </recommendedName>
</protein>
<dbReference type="AlphaFoldDB" id="A0A918LIS1"/>
<dbReference type="InterPro" id="IPR021269">
    <property type="entry name" value="DUF2848"/>
</dbReference>
<accession>A0A918LIS1</accession>
<dbReference type="Proteomes" id="UP000653493">
    <property type="component" value="Unassembled WGS sequence"/>
</dbReference>
<proteinExistence type="predicted"/>
<evidence type="ECO:0000313" key="1">
    <source>
        <dbReference type="EMBL" id="GGS52729.1"/>
    </source>
</evidence>
<dbReference type="SUPFAM" id="SSF56529">
    <property type="entry name" value="FAH"/>
    <property type="match status" value="1"/>
</dbReference>
<comment type="caution">
    <text evidence="1">The sequence shown here is derived from an EMBL/GenBank/DDBJ whole genome shotgun (WGS) entry which is preliminary data.</text>
</comment>
<reference evidence="1" key="1">
    <citation type="journal article" date="2014" name="Int. J. Syst. Evol. Microbiol.">
        <title>Complete genome sequence of Corynebacterium casei LMG S-19264T (=DSM 44701T), isolated from a smear-ripened cheese.</title>
        <authorList>
            <consortium name="US DOE Joint Genome Institute (JGI-PGF)"/>
            <person name="Walter F."/>
            <person name="Albersmeier A."/>
            <person name="Kalinowski J."/>
            <person name="Ruckert C."/>
        </authorList>
    </citation>
    <scope>NUCLEOTIDE SEQUENCE</scope>
    <source>
        <strain evidence="1">JCM 4234</strain>
    </source>
</reference>
<organism evidence="1 2">
    <name type="scientific">Streptomyces griseoviridis</name>
    <dbReference type="NCBI Taxonomy" id="45398"/>
    <lineage>
        <taxon>Bacteria</taxon>
        <taxon>Bacillati</taxon>
        <taxon>Actinomycetota</taxon>
        <taxon>Actinomycetes</taxon>
        <taxon>Kitasatosporales</taxon>
        <taxon>Streptomycetaceae</taxon>
        <taxon>Streptomyces</taxon>
    </lineage>
</organism>
<name>A0A918LIS1_STRGD</name>
<keyword evidence="2" id="KW-1185">Reference proteome</keyword>
<evidence type="ECO:0008006" key="3">
    <source>
        <dbReference type="Google" id="ProtNLM"/>
    </source>
</evidence>
<evidence type="ECO:0000313" key="2">
    <source>
        <dbReference type="Proteomes" id="UP000653493"/>
    </source>
</evidence>
<dbReference type="GO" id="GO:0003824">
    <property type="term" value="F:catalytic activity"/>
    <property type="evidence" value="ECO:0007669"/>
    <property type="project" value="InterPro"/>
</dbReference>
<gene>
    <name evidence="1" type="ORF">GCM10010238_47640</name>
</gene>
<dbReference type="Pfam" id="PF11010">
    <property type="entry name" value="DUF2848"/>
    <property type="match status" value="1"/>
</dbReference>
<reference evidence="1" key="2">
    <citation type="submission" date="2020-09" db="EMBL/GenBank/DDBJ databases">
        <authorList>
            <person name="Sun Q."/>
            <person name="Ohkuma M."/>
        </authorList>
    </citation>
    <scope>NUCLEOTIDE SEQUENCE</scope>
    <source>
        <strain evidence="1">JCM 4234</strain>
    </source>
</reference>
<dbReference type="EMBL" id="BMSL01000016">
    <property type="protein sequence ID" value="GGS52729.1"/>
    <property type="molecule type" value="Genomic_DNA"/>
</dbReference>
<sequence length="228" mass="24019">MAVLTFELPDGTTRDVDVRLVLNAGYAGRSQDDVAAHVAELAELGVPAPSVTPALYPVSPYLAQQTSVVAAQHGRTSGEAEWALVVADGGELLLTAACDHTDRELEVHGVAWSKNAGPDVLARRAWRLADVAERLDALTLRAWVGHGGTETLIQDGTLAELLTPAYWAGVLRERGELVPGTVLISGTIPMAAEVDQFADAWRVELGDPATGDVIALAYDVVPMPAPIG</sequence>
<dbReference type="InterPro" id="IPR036663">
    <property type="entry name" value="Fumarylacetoacetase_C_sf"/>
</dbReference>